<evidence type="ECO:0000256" key="2">
    <source>
        <dbReference type="ARBA" id="ARBA00012534"/>
    </source>
</evidence>
<gene>
    <name evidence="10" type="ORF">FYK55_14170</name>
</gene>
<feature type="compositionally biased region" description="Polar residues" evidence="7">
    <location>
        <begin position="733"/>
        <end position="746"/>
    </location>
</feature>
<dbReference type="Pfam" id="PF13596">
    <property type="entry name" value="PAS_10"/>
    <property type="match status" value="1"/>
</dbReference>
<dbReference type="PRINTS" id="PR00996">
    <property type="entry name" value="CHERMTFRASE"/>
</dbReference>
<feature type="compositionally biased region" description="Basic residues" evidence="7">
    <location>
        <begin position="1"/>
        <end position="13"/>
    </location>
</feature>
<feature type="region of interest" description="Disordered" evidence="7">
    <location>
        <begin position="679"/>
        <end position="699"/>
    </location>
</feature>
<dbReference type="InterPro" id="IPR035965">
    <property type="entry name" value="PAS-like_dom_sf"/>
</dbReference>
<evidence type="ECO:0000256" key="3">
    <source>
        <dbReference type="ARBA" id="ARBA00022603"/>
    </source>
</evidence>
<dbReference type="PROSITE" id="PS50123">
    <property type="entry name" value="CHER"/>
    <property type="match status" value="1"/>
</dbReference>
<dbReference type="Gene3D" id="3.40.50.180">
    <property type="entry name" value="Methylesterase CheB, C-terminal domain"/>
    <property type="match status" value="1"/>
</dbReference>
<evidence type="ECO:0000313" key="10">
    <source>
        <dbReference type="EMBL" id="KAA5542674.1"/>
    </source>
</evidence>
<name>A0A5M6D596_9BACT</name>
<dbReference type="InterPro" id="IPR050903">
    <property type="entry name" value="Bact_Chemotaxis_MeTrfase"/>
</dbReference>
<dbReference type="InterPro" id="IPR029063">
    <property type="entry name" value="SAM-dependent_MTases_sf"/>
</dbReference>
<dbReference type="GO" id="GO:0005737">
    <property type="term" value="C:cytoplasm"/>
    <property type="evidence" value="ECO:0007669"/>
    <property type="project" value="InterPro"/>
</dbReference>
<keyword evidence="5" id="KW-0949">S-adenosyl-L-methionine</keyword>
<dbReference type="InterPro" id="IPR036804">
    <property type="entry name" value="CheR_N_sf"/>
</dbReference>
<keyword evidence="4" id="KW-0808">Transferase</keyword>
<dbReference type="EC" id="2.1.1.80" evidence="2"/>
<dbReference type="EMBL" id="VWOX01000007">
    <property type="protein sequence ID" value="KAA5542674.1"/>
    <property type="molecule type" value="Genomic_DNA"/>
</dbReference>
<dbReference type="GO" id="GO:0008983">
    <property type="term" value="F:protein-glutamate O-methyltransferase activity"/>
    <property type="evidence" value="ECO:0007669"/>
    <property type="project" value="UniProtKB-EC"/>
</dbReference>
<dbReference type="PANTHER" id="PTHR24422">
    <property type="entry name" value="CHEMOTAXIS PROTEIN METHYLTRANSFERASE"/>
    <property type="match status" value="1"/>
</dbReference>
<feature type="domain" description="CheR-type methyltransferase" evidence="9">
    <location>
        <begin position="256"/>
        <end position="538"/>
    </location>
</feature>
<keyword evidence="6" id="KW-0145">Chemotaxis</keyword>
<dbReference type="GO" id="GO:0006935">
    <property type="term" value="P:chemotaxis"/>
    <property type="evidence" value="ECO:0007669"/>
    <property type="project" value="UniProtKB-UniRule"/>
</dbReference>
<dbReference type="InterPro" id="IPR000014">
    <property type="entry name" value="PAS"/>
</dbReference>
<evidence type="ECO:0000256" key="6">
    <source>
        <dbReference type="PROSITE-ProRule" id="PRU00050"/>
    </source>
</evidence>
<protein>
    <recommendedName>
        <fullName evidence="2">protein-glutamate O-methyltransferase</fullName>
        <ecNumber evidence="2">2.1.1.80</ecNumber>
    </recommendedName>
</protein>
<dbReference type="Proteomes" id="UP000324479">
    <property type="component" value="Unassembled WGS sequence"/>
</dbReference>
<evidence type="ECO:0000256" key="5">
    <source>
        <dbReference type="ARBA" id="ARBA00022691"/>
    </source>
</evidence>
<accession>A0A5M6D596</accession>
<dbReference type="InterPro" id="IPR022641">
    <property type="entry name" value="CheR_N"/>
</dbReference>
<dbReference type="NCBIfam" id="TIGR00229">
    <property type="entry name" value="sensory_box"/>
    <property type="match status" value="1"/>
</dbReference>
<evidence type="ECO:0000256" key="7">
    <source>
        <dbReference type="SAM" id="MobiDB-lite"/>
    </source>
</evidence>
<dbReference type="GO" id="GO:0000156">
    <property type="term" value="F:phosphorelay response regulator activity"/>
    <property type="evidence" value="ECO:0007669"/>
    <property type="project" value="InterPro"/>
</dbReference>
<dbReference type="SUPFAM" id="SSF52738">
    <property type="entry name" value="Methylesterase CheB, C-terminal domain"/>
    <property type="match status" value="1"/>
</dbReference>
<dbReference type="InterPro" id="IPR000780">
    <property type="entry name" value="CheR_MeTrfase"/>
</dbReference>
<comment type="caution">
    <text evidence="10">The sequence shown here is derived from an EMBL/GenBank/DDBJ whole genome shotgun (WGS) entry which is preliminary data.</text>
</comment>
<dbReference type="SUPFAM" id="SSF55785">
    <property type="entry name" value="PYP-like sensor domain (PAS domain)"/>
    <property type="match status" value="1"/>
</dbReference>
<evidence type="ECO:0000259" key="8">
    <source>
        <dbReference type="PROSITE" id="PS50122"/>
    </source>
</evidence>
<comment type="catalytic activity">
    <reaction evidence="1">
        <text>L-glutamyl-[protein] + S-adenosyl-L-methionine = [protein]-L-glutamate 5-O-methyl ester + S-adenosyl-L-homocysteine</text>
        <dbReference type="Rhea" id="RHEA:24452"/>
        <dbReference type="Rhea" id="RHEA-COMP:10208"/>
        <dbReference type="Rhea" id="RHEA-COMP:10311"/>
        <dbReference type="ChEBI" id="CHEBI:29973"/>
        <dbReference type="ChEBI" id="CHEBI:57856"/>
        <dbReference type="ChEBI" id="CHEBI:59789"/>
        <dbReference type="ChEBI" id="CHEBI:82795"/>
        <dbReference type="EC" id="2.1.1.80"/>
    </reaction>
</comment>
<dbReference type="SMART" id="SM00091">
    <property type="entry name" value="PAS"/>
    <property type="match status" value="2"/>
</dbReference>
<dbReference type="CDD" id="cd02440">
    <property type="entry name" value="AdoMet_MTases"/>
    <property type="match status" value="1"/>
</dbReference>
<keyword evidence="3" id="KW-0489">Methyltransferase</keyword>
<feature type="active site" evidence="6">
    <location>
        <position position="72"/>
    </location>
</feature>
<feature type="active site" evidence="6">
    <location>
        <position position="191"/>
    </location>
</feature>
<reference evidence="10 11" key="1">
    <citation type="submission" date="2019-08" db="EMBL/GenBank/DDBJ databases">
        <authorList>
            <person name="Dhanesh K."/>
            <person name="Kumar G."/>
            <person name="Sasikala C."/>
            <person name="Venkata Ramana C."/>
        </authorList>
    </citation>
    <scope>NUCLEOTIDE SEQUENCE [LARGE SCALE GENOMIC DNA]</scope>
    <source>
        <strain evidence="10 11">JC645</strain>
    </source>
</reference>
<feature type="domain" description="CheB-type methylesterase" evidence="8">
    <location>
        <begin position="60"/>
        <end position="249"/>
    </location>
</feature>
<keyword evidence="11" id="KW-1185">Reference proteome</keyword>
<dbReference type="Pfam" id="PF01339">
    <property type="entry name" value="CheB_methylest"/>
    <property type="match status" value="1"/>
</dbReference>
<dbReference type="CDD" id="cd00130">
    <property type="entry name" value="PAS"/>
    <property type="match status" value="1"/>
</dbReference>
<dbReference type="InterPro" id="IPR035909">
    <property type="entry name" value="CheB_C"/>
</dbReference>
<proteinExistence type="predicted"/>
<evidence type="ECO:0000259" key="9">
    <source>
        <dbReference type="PROSITE" id="PS50123"/>
    </source>
</evidence>
<feature type="region of interest" description="Disordered" evidence="7">
    <location>
        <begin position="713"/>
        <end position="747"/>
    </location>
</feature>
<dbReference type="InterPro" id="IPR022642">
    <property type="entry name" value="CheR_C"/>
</dbReference>
<dbReference type="Gene3D" id="1.10.155.10">
    <property type="entry name" value="Chemotaxis receptor methyltransferase CheR, N-terminal domain"/>
    <property type="match status" value="1"/>
</dbReference>
<feature type="active site" evidence="6">
    <location>
        <position position="99"/>
    </location>
</feature>
<dbReference type="Gene3D" id="3.40.50.150">
    <property type="entry name" value="Vaccinia Virus protein VP39"/>
    <property type="match status" value="1"/>
</dbReference>
<organism evidence="10 11">
    <name type="scientific">Roseiconus nitratireducens</name>
    <dbReference type="NCBI Taxonomy" id="2605748"/>
    <lineage>
        <taxon>Bacteria</taxon>
        <taxon>Pseudomonadati</taxon>
        <taxon>Planctomycetota</taxon>
        <taxon>Planctomycetia</taxon>
        <taxon>Pirellulales</taxon>
        <taxon>Pirellulaceae</taxon>
        <taxon>Roseiconus</taxon>
    </lineage>
</organism>
<dbReference type="GO" id="GO:0032259">
    <property type="term" value="P:methylation"/>
    <property type="evidence" value="ECO:0007669"/>
    <property type="project" value="UniProtKB-KW"/>
</dbReference>
<dbReference type="RefSeq" id="WP_150077092.1">
    <property type="nucleotide sequence ID" value="NZ_VWOX01000007.1"/>
</dbReference>
<dbReference type="PROSITE" id="PS50122">
    <property type="entry name" value="CHEB"/>
    <property type="match status" value="1"/>
</dbReference>
<evidence type="ECO:0000256" key="1">
    <source>
        <dbReference type="ARBA" id="ARBA00001541"/>
    </source>
</evidence>
<evidence type="ECO:0000256" key="4">
    <source>
        <dbReference type="ARBA" id="ARBA00022679"/>
    </source>
</evidence>
<dbReference type="InterPro" id="IPR000673">
    <property type="entry name" value="Sig_transdc_resp-reg_Me-estase"/>
</dbReference>
<dbReference type="Pfam" id="PF00989">
    <property type="entry name" value="PAS"/>
    <property type="match status" value="1"/>
</dbReference>
<dbReference type="Pfam" id="PF01739">
    <property type="entry name" value="CheR"/>
    <property type="match status" value="1"/>
</dbReference>
<feature type="region of interest" description="Disordered" evidence="7">
    <location>
        <begin position="1"/>
        <end position="56"/>
    </location>
</feature>
<sequence length="1018" mass="114543">MAKKKATRVKSSGKQKVDPQPSQPAAKTEDGSQPKTTAGQENRSETRTPVAGLSIQAKTPASDFPIVGVGASAGGLEALEELLKNMPRDPGMAFVIVTHQHPDHKSLLPELLGKVTKMPVVEADDGTKLERDHVYVGPPGSHLAILNGTLHRMDIETKESPRLPIDYFFRSLSEDQKERAICIVLSGTGTDGTLGLRAIKGESGMAMVQEPLTAKYAGMPASAQGTGLVDYVLTPAAMPKQLVAYVRGPYFAGATTAAEPPIVPTEPMQKIFVLLRNRTGHDFSAYKSNTIRRRIERRMNVHQIDKANQYVRYLQKNPHEIDMLFKELLISVTSFFRDPQSWDALAKRALPELLKSRPENYTLRAWVPGCASGEEVFSLAIVLRECMDKTKRHFDVQIFGTDLDNAAVDAARVGQYPSGIGVDVSPKRLERYFLKEENGYRIRKEIREMAIFAMQNVIKDPPFTKLDLLFCRNLLIYLNSDLQKRLLPIFHYALKPGGLLMLGPSETIGTFGELFEAVDKKWKIFRRRGTATSVHSMPEMPASQTPAETNINALPKLAESTRETSIAAMLEKSAMARFCPPFVVINDRCDIIHVHGRTGEFLELAEGQLRTNILDMAREGLAHDLASAIRQAAATEDEVIRENVRIKSNGGSVFVDLVVAKILEPEPIRGLLLVTFRPVPPPTVSEKQQSRRSRASPDRVEVLQRELQYMKQSHQATLEKLETSNEELKSTNEELQSTNEEMQSTNEELETSKEEMQSLNEELTTVNAELQSKVEDLSQANDDMQNLLNATDIATIFLDDDLNIKRFTEQAEKIIAIRPTDVGRPIGELMSYLKQVDLKRDCKSVLDTLMFKKREVETTDGGWFLMRIMPYRTTDKVIDGLVLTFVSIREMKEAEKSSEQRTFFEAIFDTVRQPLLVLDEQHRVTSANRSFYQTFRMRPKQVQGKPLCELGDGAWDIPELRELLEDILPRNSTFDDYEVEHEFPKIGHKVFVLNARRLDHHTSMPSMILLAMEDISEN</sequence>
<dbReference type="SUPFAM" id="SSF47757">
    <property type="entry name" value="Chemotaxis receptor methyltransferase CheR, N-terminal domain"/>
    <property type="match status" value="1"/>
</dbReference>
<dbReference type="SUPFAM" id="SSF57997">
    <property type="entry name" value="Tropomyosin"/>
    <property type="match status" value="1"/>
</dbReference>
<dbReference type="Gene3D" id="3.30.450.20">
    <property type="entry name" value="PAS domain"/>
    <property type="match status" value="2"/>
</dbReference>
<dbReference type="GO" id="GO:0006355">
    <property type="term" value="P:regulation of DNA-templated transcription"/>
    <property type="evidence" value="ECO:0007669"/>
    <property type="project" value="InterPro"/>
</dbReference>
<dbReference type="CDD" id="cd16434">
    <property type="entry name" value="CheB-CheR_fusion"/>
    <property type="match status" value="1"/>
</dbReference>
<evidence type="ECO:0000313" key="11">
    <source>
        <dbReference type="Proteomes" id="UP000324479"/>
    </source>
</evidence>
<dbReference type="PANTHER" id="PTHR24422:SF27">
    <property type="entry name" value="PROTEIN-GLUTAMATE O-METHYLTRANSFERASE"/>
    <property type="match status" value="1"/>
</dbReference>
<dbReference type="GO" id="GO:0008984">
    <property type="term" value="F:protein-glutamate methylesterase activity"/>
    <property type="evidence" value="ECO:0007669"/>
    <property type="project" value="InterPro"/>
</dbReference>
<dbReference type="SMART" id="SM00138">
    <property type="entry name" value="MeTrc"/>
    <property type="match status" value="1"/>
</dbReference>
<dbReference type="AlphaFoldDB" id="A0A5M6D596"/>
<dbReference type="Pfam" id="PF03705">
    <property type="entry name" value="CheR_N"/>
    <property type="match status" value="1"/>
</dbReference>
<feature type="compositionally biased region" description="Basic and acidic residues" evidence="7">
    <location>
        <begin position="717"/>
        <end position="732"/>
    </location>
</feature>
<dbReference type="InterPro" id="IPR013767">
    <property type="entry name" value="PAS_fold"/>
</dbReference>
<keyword evidence="6" id="KW-0378">Hydrolase</keyword>
<dbReference type="SUPFAM" id="SSF53335">
    <property type="entry name" value="S-adenosyl-L-methionine-dependent methyltransferases"/>
    <property type="match status" value="1"/>
</dbReference>